<dbReference type="PANTHER" id="PTHR36179:SF2">
    <property type="entry name" value="LUD DOMAIN-CONTAINING PROTEIN"/>
    <property type="match status" value="1"/>
</dbReference>
<dbReference type="KEGG" id="hxa:Halxa_0426"/>
<dbReference type="PANTHER" id="PTHR36179">
    <property type="entry name" value="LUD_DOM DOMAIN-CONTAINING PROTEIN"/>
    <property type="match status" value="1"/>
</dbReference>
<evidence type="ECO:0000259" key="1">
    <source>
        <dbReference type="Pfam" id="PF02589"/>
    </source>
</evidence>
<dbReference type="HOGENOM" id="CLU_107893_0_0_2"/>
<organism evidence="2 3">
    <name type="scientific">Halopiger xanaduensis (strain DSM 18323 / JCM 14033 / SH-6)</name>
    <dbReference type="NCBI Taxonomy" id="797210"/>
    <lineage>
        <taxon>Archaea</taxon>
        <taxon>Methanobacteriati</taxon>
        <taxon>Methanobacteriota</taxon>
        <taxon>Stenosarchaea group</taxon>
        <taxon>Halobacteria</taxon>
        <taxon>Halobacteriales</taxon>
        <taxon>Natrialbaceae</taxon>
        <taxon>Halopiger</taxon>
    </lineage>
</organism>
<keyword evidence="3" id="KW-1185">Reference proteome</keyword>
<dbReference type="EMBL" id="CP002840">
    <property type="protein sequence ID" value="AEH39027.1"/>
    <property type="molecule type" value="Genomic_DNA"/>
</dbReference>
<evidence type="ECO:0000313" key="2">
    <source>
        <dbReference type="EMBL" id="AEH39027.1"/>
    </source>
</evidence>
<protein>
    <recommendedName>
        <fullName evidence="1">LUD domain-containing protein</fullName>
    </recommendedName>
</protein>
<dbReference type="InterPro" id="IPR037171">
    <property type="entry name" value="NagB/RpiA_transferase-like"/>
</dbReference>
<evidence type="ECO:0000313" key="3">
    <source>
        <dbReference type="Proteomes" id="UP000006794"/>
    </source>
</evidence>
<feature type="domain" description="LUD" evidence="1">
    <location>
        <begin position="55"/>
        <end position="211"/>
    </location>
</feature>
<dbReference type="Gene3D" id="3.40.50.10420">
    <property type="entry name" value="NagB/RpiA/CoA transferase-like"/>
    <property type="match status" value="1"/>
</dbReference>
<reference evidence="3" key="1">
    <citation type="journal article" date="2012" name="Stand. Genomic Sci.">
        <title>Complete genome sequence of Halopiger xanaduensis type strain (SH-6(T)).</title>
        <authorList>
            <person name="Anderson I."/>
            <person name="Tindall B.J."/>
            <person name="Rohde M."/>
            <person name="Lucas S."/>
            <person name="Han J."/>
            <person name="Lapidus A."/>
            <person name="Cheng J.F."/>
            <person name="Goodwin L."/>
            <person name="Pitluck S."/>
            <person name="Peters L."/>
            <person name="Pati A."/>
            <person name="Mikhailova N."/>
            <person name="Pagani I."/>
            <person name="Teshima H."/>
            <person name="Han C."/>
            <person name="Tapia R."/>
            <person name="Land M."/>
            <person name="Woyke T."/>
            <person name="Klenk H.P."/>
            <person name="Kyrpides N."/>
            <person name="Ivanova N."/>
        </authorList>
    </citation>
    <scope>NUCLEOTIDE SEQUENCE [LARGE SCALE GENOMIC DNA]</scope>
    <source>
        <strain evidence="3">DSM 18323 / JCM 14033 / SH-6</strain>
        <plasmid evidence="3">Plasmid pHALXA01</plasmid>
    </source>
</reference>
<dbReference type="Pfam" id="PF02589">
    <property type="entry name" value="LUD_dom"/>
    <property type="match status" value="1"/>
</dbReference>
<dbReference type="AlphaFoldDB" id="F8DDD7"/>
<sequence length="246" mass="26968">MLVADTGVREHLWAVCDYQFLSTQPPSNMSQQKSDYADEATIDESLDELPTDDDLEKTVENLEANGFDVIVVDSADEALAEIQSLVPAGASVMNGHSTTLEEIGFVEYLGEGDHEWESLPDEIWSIDDDAERQAARRDSQTADYFLGGINAIAQTGELVAADRSGSRIGAYPFAASNVVIVSGVNKIVPTLDDALDRLESVAYPLENERAKEAYGVESAIAKQLIFRQELEEGRTTVVLVRDRFGY</sequence>
<geneLocation type="plasmid" evidence="2 3">
    <name>pHALXA01</name>
</geneLocation>
<dbReference type="InterPro" id="IPR003741">
    <property type="entry name" value="LUD_dom"/>
</dbReference>
<dbReference type="Proteomes" id="UP000006794">
    <property type="component" value="Plasmid pHALXA01"/>
</dbReference>
<proteinExistence type="predicted"/>
<accession>F8DDD7</accession>
<gene>
    <name evidence="2" type="ordered locus">Halxa_0426</name>
</gene>
<keyword evidence="2" id="KW-0614">Plasmid</keyword>
<name>F8DDD7_HALXS</name>
<dbReference type="InterPro" id="IPR024185">
    <property type="entry name" value="FTHF_cligase-like_sf"/>
</dbReference>
<dbReference type="SUPFAM" id="SSF100950">
    <property type="entry name" value="NagB/RpiA/CoA transferase-like"/>
    <property type="match status" value="1"/>
</dbReference>